<evidence type="ECO:0000256" key="8">
    <source>
        <dbReference type="ARBA" id="ARBA00022759"/>
    </source>
</evidence>
<reference evidence="13" key="1">
    <citation type="submission" date="2016-10" db="EMBL/GenBank/DDBJ databases">
        <authorList>
            <person name="Varghese N."/>
            <person name="Submissions S."/>
        </authorList>
    </citation>
    <scope>NUCLEOTIDE SEQUENCE [LARGE SCALE GENOMIC DNA]</scope>
    <source>
        <strain evidence="13">DSM 21650</strain>
    </source>
</reference>
<comment type="similarity">
    <text evidence="3">Belongs to the RNase H family.</text>
</comment>
<dbReference type="InterPro" id="IPR002156">
    <property type="entry name" value="RNaseH_domain"/>
</dbReference>
<dbReference type="GO" id="GO:0046872">
    <property type="term" value="F:metal ion binding"/>
    <property type="evidence" value="ECO:0007669"/>
    <property type="project" value="UniProtKB-KW"/>
</dbReference>
<dbReference type="NCBIfam" id="NF001236">
    <property type="entry name" value="PRK00203.1"/>
    <property type="match status" value="1"/>
</dbReference>
<evidence type="ECO:0000256" key="6">
    <source>
        <dbReference type="ARBA" id="ARBA00022722"/>
    </source>
</evidence>
<dbReference type="InterPro" id="IPR022892">
    <property type="entry name" value="RNaseHI"/>
</dbReference>
<dbReference type="EC" id="3.1.26.4" evidence="5"/>
<evidence type="ECO:0000256" key="9">
    <source>
        <dbReference type="ARBA" id="ARBA00022801"/>
    </source>
</evidence>
<dbReference type="STRING" id="415015.SAMN05660462_01704"/>
<evidence type="ECO:0000256" key="1">
    <source>
        <dbReference type="ARBA" id="ARBA00000077"/>
    </source>
</evidence>
<evidence type="ECO:0000313" key="12">
    <source>
        <dbReference type="EMBL" id="SDZ06205.1"/>
    </source>
</evidence>
<dbReference type="AlphaFoldDB" id="A0A1H3PZG1"/>
<dbReference type="PANTHER" id="PTHR10642">
    <property type="entry name" value="RIBONUCLEASE H1"/>
    <property type="match status" value="1"/>
</dbReference>
<keyword evidence="13" id="KW-1185">Reference proteome</keyword>
<keyword evidence="7" id="KW-0479">Metal-binding</keyword>
<gene>
    <name evidence="12" type="ORF">SAMN05660462_01704</name>
</gene>
<dbReference type="GO" id="GO:0004523">
    <property type="term" value="F:RNA-DNA hybrid ribonuclease activity"/>
    <property type="evidence" value="ECO:0007669"/>
    <property type="project" value="UniProtKB-EC"/>
</dbReference>
<dbReference type="OrthoDB" id="7845843at2"/>
<dbReference type="PANTHER" id="PTHR10642:SF26">
    <property type="entry name" value="RIBONUCLEASE H1"/>
    <property type="match status" value="1"/>
</dbReference>
<dbReference type="InterPro" id="IPR036397">
    <property type="entry name" value="RNaseH_sf"/>
</dbReference>
<sequence length="152" mass="17470">MDNKIIIYTDGACSGNQHDENIGGYGAVLIYKDNKKEIYGGEVNTTNNRMELKACIKALEALKKKDIPIEIYTDSAYLCNCFNQKWYEKWQKNGWLNSKKEPVENKDLWVRLIDLVNEFQSVKFIKVKGHSGVELNELADALANKGMAEYRR</sequence>
<dbReference type="SUPFAM" id="SSF53098">
    <property type="entry name" value="Ribonuclease H-like"/>
    <property type="match status" value="1"/>
</dbReference>
<comment type="cofactor">
    <cofactor evidence="2">
        <name>Mg(2+)</name>
        <dbReference type="ChEBI" id="CHEBI:18420"/>
    </cofactor>
</comment>
<keyword evidence="9" id="KW-0378">Hydrolase</keyword>
<evidence type="ECO:0000259" key="11">
    <source>
        <dbReference type="PROSITE" id="PS50879"/>
    </source>
</evidence>
<organism evidence="12 13">
    <name type="scientific">Proteiniborus ethanoligenes</name>
    <dbReference type="NCBI Taxonomy" id="415015"/>
    <lineage>
        <taxon>Bacteria</taxon>
        <taxon>Bacillati</taxon>
        <taxon>Bacillota</taxon>
        <taxon>Clostridia</taxon>
        <taxon>Eubacteriales</taxon>
        <taxon>Proteiniborus</taxon>
    </lineage>
</organism>
<evidence type="ECO:0000256" key="5">
    <source>
        <dbReference type="ARBA" id="ARBA00012180"/>
    </source>
</evidence>
<evidence type="ECO:0000256" key="10">
    <source>
        <dbReference type="ARBA" id="ARBA00022842"/>
    </source>
</evidence>
<accession>A0A1H3PZG1</accession>
<name>A0A1H3PZG1_9FIRM</name>
<dbReference type="InterPro" id="IPR012337">
    <property type="entry name" value="RNaseH-like_sf"/>
</dbReference>
<dbReference type="PROSITE" id="PS50879">
    <property type="entry name" value="RNASE_H_1"/>
    <property type="match status" value="1"/>
</dbReference>
<dbReference type="GO" id="GO:0043137">
    <property type="term" value="P:DNA replication, removal of RNA primer"/>
    <property type="evidence" value="ECO:0007669"/>
    <property type="project" value="TreeGrafter"/>
</dbReference>
<keyword evidence="8" id="KW-0255">Endonuclease</keyword>
<dbReference type="RefSeq" id="WP_091729872.1">
    <property type="nucleotide sequence ID" value="NZ_FNQE01000017.1"/>
</dbReference>
<comment type="catalytic activity">
    <reaction evidence="1">
        <text>Endonucleolytic cleavage to 5'-phosphomonoester.</text>
        <dbReference type="EC" id="3.1.26.4"/>
    </reaction>
</comment>
<evidence type="ECO:0000256" key="2">
    <source>
        <dbReference type="ARBA" id="ARBA00001946"/>
    </source>
</evidence>
<dbReference type="Gene3D" id="3.30.420.10">
    <property type="entry name" value="Ribonuclease H-like superfamily/Ribonuclease H"/>
    <property type="match status" value="1"/>
</dbReference>
<proteinExistence type="inferred from homology"/>
<evidence type="ECO:0000256" key="4">
    <source>
        <dbReference type="ARBA" id="ARBA00011245"/>
    </source>
</evidence>
<protein>
    <recommendedName>
        <fullName evidence="5">ribonuclease H</fullName>
        <ecNumber evidence="5">3.1.26.4</ecNumber>
    </recommendedName>
</protein>
<dbReference type="Pfam" id="PF00075">
    <property type="entry name" value="RNase_H"/>
    <property type="match status" value="1"/>
</dbReference>
<evidence type="ECO:0000256" key="3">
    <source>
        <dbReference type="ARBA" id="ARBA00005300"/>
    </source>
</evidence>
<dbReference type="GO" id="GO:0003676">
    <property type="term" value="F:nucleic acid binding"/>
    <property type="evidence" value="ECO:0007669"/>
    <property type="project" value="InterPro"/>
</dbReference>
<comment type="subunit">
    <text evidence="4">Monomer.</text>
</comment>
<dbReference type="EMBL" id="FNQE01000017">
    <property type="protein sequence ID" value="SDZ06205.1"/>
    <property type="molecule type" value="Genomic_DNA"/>
</dbReference>
<evidence type="ECO:0000313" key="13">
    <source>
        <dbReference type="Proteomes" id="UP000198625"/>
    </source>
</evidence>
<dbReference type="Proteomes" id="UP000198625">
    <property type="component" value="Unassembled WGS sequence"/>
</dbReference>
<dbReference type="InterPro" id="IPR050092">
    <property type="entry name" value="RNase_H"/>
</dbReference>
<keyword evidence="10" id="KW-0460">Magnesium</keyword>
<keyword evidence="6" id="KW-0540">Nuclease</keyword>
<feature type="domain" description="RNase H type-1" evidence="11">
    <location>
        <begin position="1"/>
        <end position="148"/>
    </location>
</feature>
<evidence type="ECO:0000256" key="7">
    <source>
        <dbReference type="ARBA" id="ARBA00022723"/>
    </source>
</evidence>
<dbReference type="CDD" id="cd09278">
    <property type="entry name" value="RNase_HI_prokaryote_like"/>
    <property type="match status" value="1"/>
</dbReference>